<dbReference type="InterPro" id="IPR036249">
    <property type="entry name" value="Thioredoxin-like_sf"/>
</dbReference>
<evidence type="ECO:0000313" key="10">
    <source>
        <dbReference type="EMBL" id="EDO36332.1"/>
    </source>
</evidence>
<dbReference type="SUPFAM" id="SSF52833">
    <property type="entry name" value="Thioredoxin-like"/>
    <property type="match status" value="1"/>
</dbReference>
<dbReference type="GO" id="GO:0004930">
    <property type="term" value="F:G protein-coupled receptor activity"/>
    <property type="evidence" value="ECO:0007669"/>
    <property type="project" value="UniProtKB-KW"/>
</dbReference>
<dbReference type="PRINTS" id="PR00237">
    <property type="entry name" value="GPCRRHODOPSN"/>
</dbReference>
<evidence type="ECO:0000256" key="2">
    <source>
        <dbReference type="ARBA" id="ARBA00022692"/>
    </source>
</evidence>
<dbReference type="HOGENOM" id="CLU_502797_0_0_1"/>
<dbReference type="GO" id="GO:0016020">
    <property type="term" value="C:membrane"/>
    <property type="evidence" value="ECO:0007669"/>
    <property type="project" value="UniProtKB-SubCell"/>
</dbReference>
<comment type="similarity">
    <text evidence="5">Belongs to the G-protein coupled receptor 1 family.</text>
</comment>
<evidence type="ECO:0000256" key="1">
    <source>
        <dbReference type="ARBA" id="ARBA00004370"/>
    </source>
</evidence>
<keyword evidence="5" id="KW-0807">Transducer</keyword>
<dbReference type="CDD" id="cd00637">
    <property type="entry name" value="7tm_classA_rhodopsin-like"/>
    <property type="match status" value="1"/>
</dbReference>
<proteinExistence type="inferred from homology"/>
<evidence type="ECO:0000256" key="7">
    <source>
        <dbReference type="SAM" id="Phobius"/>
    </source>
</evidence>
<feature type="transmembrane region" description="Helical" evidence="7">
    <location>
        <begin position="306"/>
        <end position="331"/>
    </location>
</feature>
<evidence type="ECO:0000256" key="5">
    <source>
        <dbReference type="RuleBase" id="RU000688"/>
    </source>
</evidence>
<dbReference type="PROSITE" id="PS00237">
    <property type="entry name" value="G_PROTEIN_RECEP_F1_1"/>
    <property type="match status" value="1"/>
</dbReference>
<keyword evidence="4 7" id="KW-0472">Membrane</keyword>
<feature type="transmembrane region" description="Helical" evidence="7">
    <location>
        <begin position="351"/>
        <end position="375"/>
    </location>
</feature>
<sequence>MKSWVWVWSRGCGYGVVGVGMESWVWVWSRGCGYQVVGVGMESWRWVWSRGGGYGVVGVDMESWVWVWSRGCGYGVVGVGMESWVWVWSRGCGYGVMGVGMESWLWVCQETSDMRLVPYEKWIVFNSYNPSGSFILTNYRKAIVILENPLLLLLLCIHCIKLAPIWERLAEDFKDNADITISKIDCTAHGSKCSQHGVNGFPTLKLFKNGREVNGTVVTHLNHIEVVNLIKCVFLVLTPNYIIPMKSFPVMSGGNGRAFCRAIFSTYCLFVCGKASNTTIMCLAIERWCAVVRPTKYKANFNRKRVSLYIALIWLAATATEVFELFIADLMPDGRCEWITPFYGEELNKAFLVFHITITFYIPMTITWISFAHIWYRMSHNQVSTQQGDSAKKSVVRMCMLAALLLTLCWFPTESFWILKQYKVVVLPNVWYWVFNFFAFFNSCCNPPLYCLTNKTYRREVLGLLGCGKCGAEVAPGSTMASATTGLSMQGQSGTYEMTKRTTERSVVDVEESVLDKSKEQDASKGGAQWVRQDDEAKCEHS</sequence>
<dbReference type="eggNOG" id="KOG3656">
    <property type="taxonomic scope" value="Eukaryota"/>
</dbReference>
<reference evidence="10 11" key="1">
    <citation type="journal article" date="2007" name="Science">
        <title>Sea anemone genome reveals ancestral eumetazoan gene repertoire and genomic organization.</title>
        <authorList>
            <person name="Putnam N.H."/>
            <person name="Srivastava M."/>
            <person name="Hellsten U."/>
            <person name="Dirks B."/>
            <person name="Chapman J."/>
            <person name="Salamov A."/>
            <person name="Terry A."/>
            <person name="Shapiro H."/>
            <person name="Lindquist E."/>
            <person name="Kapitonov V.V."/>
            <person name="Jurka J."/>
            <person name="Genikhovich G."/>
            <person name="Grigoriev I.V."/>
            <person name="Lucas S.M."/>
            <person name="Steele R.E."/>
            <person name="Finnerty J.R."/>
            <person name="Technau U."/>
            <person name="Martindale M.Q."/>
            <person name="Rokhsar D.S."/>
        </authorList>
    </citation>
    <scope>NUCLEOTIDE SEQUENCE [LARGE SCALE GENOMIC DNA]</scope>
    <source>
        <strain evidence="11">CH2 X CH6</strain>
    </source>
</reference>
<dbReference type="AlphaFoldDB" id="A7SIZ4"/>
<dbReference type="eggNOG" id="KOG0190">
    <property type="taxonomic scope" value="Eukaryota"/>
</dbReference>
<dbReference type="Gene3D" id="1.20.1070.10">
    <property type="entry name" value="Rhodopsin 7-helix transmembrane proteins"/>
    <property type="match status" value="1"/>
</dbReference>
<feature type="compositionally biased region" description="Basic and acidic residues" evidence="6">
    <location>
        <begin position="498"/>
        <end position="523"/>
    </location>
</feature>
<evidence type="ECO:0000256" key="6">
    <source>
        <dbReference type="SAM" id="MobiDB-lite"/>
    </source>
</evidence>
<dbReference type="PROSITE" id="PS50262">
    <property type="entry name" value="G_PROTEIN_RECEP_F1_2"/>
    <property type="match status" value="1"/>
</dbReference>
<feature type="domain" description="G-protein coupled receptors family 1 profile" evidence="8">
    <location>
        <begin position="198"/>
        <end position="450"/>
    </location>
</feature>
<dbReference type="EMBL" id="DS469673">
    <property type="protein sequence ID" value="EDO36332.1"/>
    <property type="molecule type" value="Genomic_DNA"/>
</dbReference>
<name>A7SIZ4_NEMVE</name>
<dbReference type="Pfam" id="PF00001">
    <property type="entry name" value="7tm_1"/>
    <property type="match status" value="1"/>
</dbReference>
<dbReference type="PhylomeDB" id="A7SIZ4"/>
<dbReference type="Proteomes" id="UP000001593">
    <property type="component" value="Unassembled WGS sequence"/>
</dbReference>
<keyword evidence="5" id="KW-0675">Receptor</keyword>
<dbReference type="InParanoid" id="A7SIZ4"/>
<dbReference type="InterPro" id="IPR013766">
    <property type="entry name" value="Thioredoxin_domain"/>
</dbReference>
<keyword evidence="5" id="KW-0297">G-protein coupled receptor</keyword>
<dbReference type="PANTHER" id="PTHR45698">
    <property type="entry name" value="TRACE AMINE-ASSOCIATED RECEPTOR 19N-RELATED"/>
    <property type="match status" value="1"/>
</dbReference>
<feature type="region of interest" description="Disordered" evidence="6">
    <location>
        <begin position="493"/>
        <end position="542"/>
    </location>
</feature>
<evidence type="ECO:0000313" key="11">
    <source>
        <dbReference type="Proteomes" id="UP000001593"/>
    </source>
</evidence>
<dbReference type="InterPro" id="IPR000276">
    <property type="entry name" value="GPCR_Rhodpsn"/>
</dbReference>
<dbReference type="PANTHER" id="PTHR45698:SF1">
    <property type="entry name" value="TRACE AMINE-ASSOCIATED RECEPTOR 13C-LIKE"/>
    <property type="match status" value="1"/>
</dbReference>
<feature type="domain" description="Thioredoxin" evidence="9">
    <location>
        <begin position="116"/>
        <end position="238"/>
    </location>
</feature>
<dbReference type="PROSITE" id="PS51352">
    <property type="entry name" value="THIOREDOXIN_2"/>
    <property type="match status" value="1"/>
</dbReference>
<feature type="compositionally biased region" description="Basic and acidic residues" evidence="6">
    <location>
        <begin position="532"/>
        <end position="542"/>
    </location>
</feature>
<gene>
    <name evidence="10" type="ORF">NEMVEDRAFT_v1g213005</name>
</gene>
<evidence type="ECO:0000259" key="8">
    <source>
        <dbReference type="PROSITE" id="PS50262"/>
    </source>
</evidence>
<evidence type="ECO:0000256" key="4">
    <source>
        <dbReference type="ARBA" id="ARBA00023136"/>
    </source>
</evidence>
<dbReference type="SUPFAM" id="SSF81321">
    <property type="entry name" value="Family A G protein-coupled receptor-like"/>
    <property type="match status" value="1"/>
</dbReference>
<organism evidence="10 11">
    <name type="scientific">Nematostella vectensis</name>
    <name type="common">Starlet sea anemone</name>
    <dbReference type="NCBI Taxonomy" id="45351"/>
    <lineage>
        <taxon>Eukaryota</taxon>
        <taxon>Metazoa</taxon>
        <taxon>Cnidaria</taxon>
        <taxon>Anthozoa</taxon>
        <taxon>Hexacorallia</taxon>
        <taxon>Actiniaria</taxon>
        <taxon>Edwardsiidae</taxon>
        <taxon>Nematostella</taxon>
    </lineage>
</organism>
<dbReference type="InterPro" id="IPR017452">
    <property type="entry name" value="GPCR_Rhodpsn_7TM"/>
</dbReference>
<keyword evidence="3 7" id="KW-1133">Transmembrane helix</keyword>
<dbReference type="Pfam" id="PF00085">
    <property type="entry name" value="Thioredoxin"/>
    <property type="match status" value="1"/>
</dbReference>
<keyword evidence="11" id="KW-1185">Reference proteome</keyword>
<evidence type="ECO:0008006" key="12">
    <source>
        <dbReference type="Google" id="ProtNLM"/>
    </source>
</evidence>
<accession>A7SIZ4</accession>
<dbReference type="Gene3D" id="3.40.30.10">
    <property type="entry name" value="Glutaredoxin"/>
    <property type="match status" value="1"/>
</dbReference>
<evidence type="ECO:0000259" key="9">
    <source>
        <dbReference type="PROSITE" id="PS51352"/>
    </source>
</evidence>
<comment type="subcellular location">
    <subcellularLocation>
        <location evidence="1">Membrane</location>
    </subcellularLocation>
</comment>
<protein>
    <recommendedName>
        <fullName evidence="12">G-protein coupled receptors family 1 profile domain-containing protein</fullName>
    </recommendedName>
</protein>
<feature type="transmembrane region" description="Helical" evidence="7">
    <location>
        <begin position="430"/>
        <end position="452"/>
    </location>
</feature>
<evidence type="ECO:0000256" key="3">
    <source>
        <dbReference type="ARBA" id="ARBA00022989"/>
    </source>
</evidence>
<feature type="transmembrane region" description="Helical" evidence="7">
    <location>
        <begin position="395"/>
        <end position="418"/>
    </location>
</feature>
<keyword evidence="2 5" id="KW-0812">Transmembrane</keyword>